<dbReference type="GO" id="GO:0005524">
    <property type="term" value="F:ATP binding"/>
    <property type="evidence" value="ECO:0007669"/>
    <property type="project" value="UniProtKB-KW"/>
</dbReference>
<name>A0A7R9EIT1_9NEOP</name>
<evidence type="ECO:0000256" key="4">
    <source>
        <dbReference type="ARBA" id="ARBA00022917"/>
    </source>
</evidence>
<evidence type="ECO:0000256" key="2">
    <source>
        <dbReference type="ARBA" id="ARBA00022741"/>
    </source>
</evidence>
<dbReference type="EMBL" id="OB796429">
    <property type="protein sequence ID" value="CAD7433428.1"/>
    <property type="molecule type" value="Genomic_DNA"/>
</dbReference>
<reference evidence="7" key="1">
    <citation type="submission" date="2020-11" db="EMBL/GenBank/DDBJ databases">
        <authorList>
            <person name="Tran Van P."/>
        </authorList>
    </citation>
    <scope>NUCLEOTIDE SEQUENCE</scope>
</reference>
<gene>
    <name evidence="7" type="ORF">TMSB3V08_LOCUS10104</name>
</gene>
<dbReference type="PROSITE" id="PS00178">
    <property type="entry name" value="AA_TRNA_LIGASE_I"/>
    <property type="match status" value="1"/>
</dbReference>
<dbReference type="GO" id="GO:0004822">
    <property type="term" value="F:isoleucine-tRNA ligase activity"/>
    <property type="evidence" value="ECO:0007669"/>
    <property type="project" value="TreeGrafter"/>
</dbReference>
<dbReference type="GO" id="GO:0005739">
    <property type="term" value="C:mitochondrion"/>
    <property type="evidence" value="ECO:0007669"/>
    <property type="project" value="TreeGrafter"/>
</dbReference>
<keyword evidence="1" id="KW-0436">Ligase</keyword>
<keyword evidence="3" id="KW-0067">ATP-binding</keyword>
<organism evidence="7">
    <name type="scientific">Timema monikensis</name>
    <dbReference type="NCBI Taxonomy" id="170555"/>
    <lineage>
        <taxon>Eukaryota</taxon>
        <taxon>Metazoa</taxon>
        <taxon>Ecdysozoa</taxon>
        <taxon>Arthropoda</taxon>
        <taxon>Hexapoda</taxon>
        <taxon>Insecta</taxon>
        <taxon>Pterygota</taxon>
        <taxon>Neoptera</taxon>
        <taxon>Polyneoptera</taxon>
        <taxon>Phasmatodea</taxon>
        <taxon>Timematodea</taxon>
        <taxon>Timematoidea</taxon>
        <taxon>Timematidae</taxon>
        <taxon>Timema</taxon>
    </lineage>
</organism>
<protein>
    <recommendedName>
        <fullName evidence="6">Aminoacyl-tRNA synthetase class Ia domain-containing protein</fullName>
    </recommendedName>
</protein>
<dbReference type="GO" id="GO:0006428">
    <property type="term" value="P:isoleucyl-tRNA aminoacylation"/>
    <property type="evidence" value="ECO:0007669"/>
    <property type="project" value="TreeGrafter"/>
</dbReference>
<dbReference type="InterPro" id="IPR001412">
    <property type="entry name" value="aa-tRNA-synth_I_CS"/>
</dbReference>
<keyword evidence="2" id="KW-0547">Nucleotide-binding</keyword>
<dbReference type="InterPro" id="IPR014729">
    <property type="entry name" value="Rossmann-like_a/b/a_fold"/>
</dbReference>
<dbReference type="PANTHER" id="PTHR42765:SF1">
    <property type="entry name" value="ISOLEUCINE--TRNA LIGASE, MITOCHONDRIAL"/>
    <property type="match status" value="1"/>
</dbReference>
<keyword evidence="5" id="KW-0030">Aminoacyl-tRNA synthetase</keyword>
<evidence type="ECO:0000256" key="5">
    <source>
        <dbReference type="ARBA" id="ARBA00023146"/>
    </source>
</evidence>
<dbReference type="SUPFAM" id="SSF52374">
    <property type="entry name" value="Nucleotidylyl transferase"/>
    <property type="match status" value="1"/>
</dbReference>
<dbReference type="InterPro" id="IPR002300">
    <property type="entry name" value="aa-tRNA-synth_Ia"/>
</dbReference>
<feature type="domain" description="Aminoacyl-tRNA synthetase class Ia" evidence="6">
    <location>
        <begin position="75"/>
        <end position="155"/>
    </location>
</feature>
<dbReference type="Pfam" id="PF00133">
    <property type="entry name" value="tRNA-synt_1"/>
    <property type="match status" value="1"/>
</dbReference>
<dbReference type="AlphaFoldDB" id="A0A7R9EIT1"/>
<dbReference type="GO" id="GO:0032543">
    <property type="term" value="P:mitochondrial translation"/>
    <property type="evidence" value="ECO:0007669"/>
    <property type="project" value="TreeGrafter"/>
</dbReference>
<evidence type="ECO:0000256" key="1">
    <source>
        <dbReference type="ARBA" id="ARBA00022598"/>
    </source>
</evidence>
<proteinExistence type="predicted"/>
<evidence type="ECO:0000256" key="3">
    <source>
        <dbReference type="ARBA" id="ARBA00022840"/>
    </source>
</evidence>
<dbReference type="InterPro" id="IPR050081">
    <property type="entry name" value="Ile-tRNA_ligase"/>
</dbReference>
<accession>A0A7R9EIT1</accession>
<evidence type="ECO:0000259" key="6">
    <source>
        <dbReference type="Pfam" id="PF00133"/>
    </source>
</evidence>
<dbReference type="PANTHER" id="PTHR42765">
    <property type="entry name" value="SOLEUCYL-TRNA SYNTHETASE"/>
    <property type="match status" value="1"/>
</dbReference>
<dbReference type="Gene3D" id="3.40.50.620">
    <property type="entry name" value="HUPs"/>
    <property type="match status" value="1"/>
</dbReference>
<evidence type="ECO:0000313" key="7">
    <source>
        <dbReference type="EMBL" id="CAD7433428.1"/>
    </source>
</evidence>
<keyword evidence="4" id="KW-0648">Protein biosynthesis</keyword>
<sequence>MRASAKMCRQHRHLSLKDLNYVEQGTRTCWPRRAAPLLKTPHSWLPYWDIDMIHEGANWAPETCGFSSLYAWQRKNVTGPDFVLHDGPPYANGKPHMGHAINKIITLRHKLLQGHKVHYVPGWDCHGLPIELKVLQGDLAKQASLTAIDVRKKEYILYNTSRALLLHTYRTTLHSSEQLIAKLLKHLEGRRNVNSETHSLAHSLAESFRRIRQLDEEVLEPLAPRHTLDRTAQTSP</sequence>